<comment type="caution">
    <text evidence="2">The sequence shown here is derived from an EMBL/GenBank/DDBJ whole genome shotgun (WGS) entry which is preliminary data.</text>
</comment>
<dbReference type="InterPro" id="IPR000073">
    <property type="entry name" value="AB_hydrolase_1"/>
</dbReference>
<keyword evidence="3" id="KW-1185">Reference proteome</keyword>
<reference evidence="2 3" key="1">
    <citation type="journal article" date="2014" name="PLoS ONE">
        <title>Rumen cellulosomics: divergent fiber-degrading strategies revealed by comparative genome-wide analysis of six ruminococcal strains.</title>
        <authorList>
            <person name="Dassa B."/>
            <person name="Borovok I."/>
            <person name="Ruimy-Israeli V."/>
            <person name="Lamed R."/>
            <person name="Flint H.J."/>
            <person name="Duncan S.H."/>
            <person name="Henrissat B."/>
            <person name="Coutinho P."/>
            <person name="Morrison M."/>
            <person name="Mosoni P."/>
            <person name="Yeoman C.J."/>
            <person name="White B.A."/>
            <person name="Bayer E.A."/>
        </authorList>
    </citation>
    <scope>NUCLEOTIDE SEQUENCE [LARGE SCALE GENOMIC DNA]</scope>
    <source>
        <strain evidence="2 3">007c</strain>
    </source>
</reference>
<dbReference type="SUPFAM" id="SSF53474">
    <property type="entry name" value="alpha/beta-Hydrolases"/>
    <property type="match status" value="1"/>
</dbReference>
<dbReference type="PANTHER" id="PTHR43798:SF33">
    <property type="entry name" value="HYDROLASE, PUTATIVE (AFU_ORTHOLOGUE AFUA_2G14860)-RELATED"/>
    <property type="match status" value="1"/>
</dbReference>
<gene>
    <name evidence="2" type="ORF">RF007C_01495</name>
</gene>
<organism evidence="2 3">
    <name type="scientific">Ruminococcus flavefaciens 007c</name>
    <dbReference type="NCBI Taxonomy" id="1341157"/>
    <lineage>
        <taxon>Bacteria</taxon>
        <taxon>Bacillati</taxon>
        <taxon>Bacillota</taxon>
        <taxon>Clostridia</taxon>
        <taxon>Eubacteriales</taxon>
        <taxon>Oscillospiraceae</taxon>
        <taxon>Ruminococcus</taxon>
    </lineage>
</organism>
<dbReference type="Proteomes" id="UP000019365">
    <property type="component" value="Unassembled WGS sequence"/>
</dbReference>
<dbReference type="OrthoDB" id="59888at2"/>
<evidence type="ECO:0000313" key="3">
    <source>
        <dbReference type="Proteomes" id="UP000019365"/>
    </source>
</evidence>
<dbReference type="RefSeq" id="WP_037300798.1">
    <property type="nucleotide sequence ID" value="NZ_ATAX01000033.1"/>
</dbReference>
<evidence type="ECO:0000259" key="1">
    <source>
        <dbReference type="Pfam" id="PF00561"/>
    </source>
</evidence>
<dbReference type="PANTHER" id="PTHR43798">
    <property type="entry name" value="MONOACYLGLYCEROL LIPASE"/>
    <property type="match status" value="1"/>
</dbReference>
<protein>
    <recommendedName>
        <fullName evidence="1">AB hydrolase-1 domain-containing protein</fullName>
    </recommendedName>
</protein>
<dbReference type="InterPro" id="IPR029058">
    <property type="entry name" value="AB_hydrolase_fold"/>
</dbReference>
<dbReference type="Gene3D" id="3.40.50.1820">
    <property type="entry name" value="alpha/beta hydrolase"/>
    <property type="match status" value="1"/>
</dbReference>
<feature type="domain" description="AB hydrolase-1" evidence="1">
    <location>
        <begin position="78"/>
        <end position="174"/>
    </location>
</feature>
<dbReference type="GO" id="GO:0016020">
    <property type="term" value="C:membrane"/>
    <property type="evidence" value="ECO:0007669"/>
    <property type="project" value="TreeGrafter"/>
</dbReference>
<dbReference type="AlphaFoldDB" id="W7UWC5"/>
<dbReference type="EMBL" id="ATAX01000033">
    <property type="protein sequence ID" value="EWM52642.1"/>
    <property type="molecule type" value="Genomic_DNA"/>
</dbReference>
<accession>W7UWC5</accession>
<evidence type="ECO:0000313" key="2">
    <source>
        <dbReference type="EMBL" id="EWM52642.1"/>
    </source>
</evidence>
<sequence length="363" mass="41274">MKIKKVFRVIGKVLLILLLLIVLLFLISTTIYHVKLKKVENQLKDEGFYHPVSVGDHALNMYTCGKQDGQHTIIALAGWGDGEMFLGWRQMTEDIEKENLLIFLDRAGYGLSDDSKQNMTPEQVVEDYRTALRNEGIEAPYLLMGHSLGGLYATYWESKYPDEIEGVIFVDGTFCFEIPEDEQLGGGMIAALMPIVEKLGFAPLVIRSEYGEFLDILPEDQQEQAIYLMSKTLGASAPTNEMGKVDWDCDFVWKAMQTTDIPKCYIEAMFGYHTKEDFINDGVKAESLLNVYVEPSMKDSGDDAIYEEALRLIKQRRTERAVPYYEKLGNCEVAKLPGDHVIFLDKPDKCSRIIKEFIDRLDS</sequence>
<name>W7UWC5_RUMFL</name>
<dbReference type="eggNOG" id="COG2021">
    <property type="taxonomic scope" value="Bacteria"/>
</dbReference>
<dbReference type="InterPro" id="IPR050266">
    <property type="entry name" value="AB_hydrolase_sf"/>
</dbReference>
<dbReference type="PATRIC" id="fig|1341157.4.peg.2769"/>
<dbReference type="Pfam" id="PF00561">
    <property type="entry name" value="Abhydrolase_1"/>
    <property type="match status" value="1"/>
</dbReference>
<proteinExistence type="predicted"/>